<dbReference type="KEGG" id="ppsc:EHS13_21180"/>
<keyword evidence="5" id="KW-0472">Membrane</keyword>
<dbReference type="InterPro" id="IPR022790">
    <property type="entry name" value="GH26_dom"/>
</dbReference>
<evidence type="ECO:0000256" key="1">
    <source>
        <dbReference type="ARBA" id="ARBA00007754"/>
    </source>
</evidence>
<dbReference type="PRINTS" id="PR00739">
    <property type="entry name" value="GLHYDRLASE26"/>
</dbReference>
<keyword evidence="2 4" id="KW-0378">Hydrolase</keyword>
<evidence type="ECO:0000313" key="7">
    <source>
        <dbReference type="EMBL" id="QGQ97217.1"/>
    </source>
</evidence>
<dbReference type="GO" id="GO:0016985">
    <property type="term" value="F:mannan endo-1,4-beta-mannosidase activity"/>
    <property type="evidence" value="ECO:0007669"/>
    <property type="project" value="InterPro"/>
</dbReference>
<dbReference type="Pfam" id="PF02156">
    <property type="entry name" value="Glyco_hydro_26"/>
    <property type="match status" value="1"/>
</dbReference>
<evidence type="ECO:0000313" key="8">
    <source>
        <dbReference type="Proteomes" id="UP000426246"/>
    </source>
</evidence>
<dbReference type="RefSeq" id="WP_155702319.1">
    <property type="nucleotide sequence ID" value="NZ_CP034235.1"/>
</dbReference>
<keyword evidence="5" id="KW-1133">Transmembrane helix</keyword>
<dbReference type="SUPFAM" id="SSF51445">
    <property type="entry name" value="(Trans)glycosidases"/>
    <property type="match status" value="1"/>
</dbReference>
<dbReference type="PANTHER" id="PTHR40079">
    <property type="entry name" value="MANNAN ENDO-1,4-BETA-MANNOSIDASE E-RELATED"/>
    <property type="match status" value="1"/>
</dbReference>
<dbReference type="InterPro" id="IPR000805">
    <property type="entry name" value="Glyco_hydro_26"/>
</dbReference>
<evidence type="ECO:0000256" key="5">
    <source>
        <dbReference type="SAM" id="Phobius"/>
    </source>
</evidence>
<dbReference type="AlphaFoldDB" id="A0A6B8RN01"/>
<dbReference type="PANTHER" id="PTHR40079:SF4">
    <property type="entry name" value="GH26 DOMAIN-CONTAINING PROTEIN-RELATED"/>
    <property type="match status" value="1"/>
</dbReference>
<feature type="active site" description="Proton donor" evidence="4">
    <location>
        <position position="206"/>
    </location>
</feature>
<dbReference type="PROSITE" id="PS51764">
    <property type="entry name" value="GH26"/>
    <property type="match status" value="1"/>
</dbReference>
<dbReference type="OrthoDB" id="9803686at2"/>
<proteinExistence type="inferred from homology"/>
<dbReference type="InterPro" id="IPR017853">
    <property type="entry name" value="GH"/>
</dbReference>
<organism evidence="7 8">
    <name type="scientific">Paenibacillus psychroresistens</name>
    <dbReference type="NCBI Taxonomy" id="1778678"/>
    <lineage>
        <taxon>Bacteria</taxon>
        <taxon>Bacillati</taxon>
        <taxon>Bacillota</taxon>
        <taxon>Bacilli</taxon>
        <taxon>Bacillales</taxon>
        <taxon>Paenibacillaceae</taxon>
        <taxon>Paenibacillus</taxon>
    </lineage>
</organism>
<dbReference type="GO" id="GO:0006080">
    <property type="term" value="P:substituted mannan metabolic process"/>
    <property type="evidence" value="ECO:0007669"/>
    <property type="project" value="InterPro"/>
</dbReference>
<feature type="active site" description="Nucleophile" evidence="4">
    <location>
        <position position="299"/>
    </location>
</feature>
<evidence type="ECO:0000256" key="4">
    <source>
        <dbReference type="PROSITE-ProRule" id="PRU01100"/>
    </source>
</evidence>
<sequence>MLSVRISIPFRLHFYSIIVLLVLILSLLSSVFPTHVTNSQLSETPITPVNPAASESSKNLLAYLYSLSGKMTISGQHDYLESPDEWSHVVKTITDTYSGIHGYELGATLNQSDKLISSQRSAVVDSAIQWYKAGGIVTIAYHASLPGTCACWSNVQKTISQKDFDKIITPGTTQYKQLIEDLDKAAVYLKQLRDTGVPVLWRPYHEMNGNWFWWGKKNNYASLWNIMYERFVGYHKLNNLLWVWSPNAPNASADKYELTYPGSDKVDILAADVYGSTSDVKYYTDLLKLANGKPIAIGENGQLPNPAIFKKDQKKWVYVMTWGKLLTEDNTPATIRSFYNSDVILTRDELNIDPMNGILPNTIPSIESLP</sequence>
<dbReference type="EMBL" id="CP034235">
    <property type="protein sequence ID" value="QGQ97217.1"/>
    <property type="molecule type" value="Genomic_DNA"/>
</dbReference>
<evidence type="ECO:0000259" key="6">
    <source>
        <dbReference type="PROSITE" id="PS51764"/>
    </source>
</evidence>
<feature type="transmembrane region" description="Helical" evidence="5">
    <location>
        <begin position="12"/>
        <end position="32"/>
    </location>
</feature>
<protein>
    <submittedName>
        <fullName evidence="7">Glycosyl hydrolase</fullName>
    </submittedName>
</protein>
<gene>
    <name evidence="7" type="ORF">EHS13_21180</name>
</gene>
<dbReference type="Proteomes" id="UP000426246">
    <property type="component" value="Chromosome"/>
</dbReference>
<accession>A0A6B8RN01</accession>
<evidence type="ECO:0000256" key="2">
    <source>
        <dbReference type="ARBA" id="ARBA00022801"/>
    </source>
</evidence>
<reference evidence="8" key="1">
    <citation type="submission" date="2018-11" db="EMBL/GenBank/DDBJ databases">
        <title>Complete genome sequence of Paenibacillus sp. ML311-T8.</title>
        <authorList>
            <person name="Nam Y.-D."/>
            <person name="Kang J."/>
            <person name="Chung W.-H."/>
            <person name="Park Y.S."/>
        </authorList>
    </citation>
    <scope>NUCLEOTIDE SEQUENCE [LARGE SCALE GENOMIC DNA]</scope>
    <source>
        <strain evidence="8">ML311-T8</strain>
    </source>
</reference>
<evidence type="ECO:0000256" key="3">
    <source>
        <dbReference type="ARBA" id="ARBA00023295"/>
    </source>
</evidence>
<comment type="similarity">
    <text evidence="1 4">Belongs to the glycosyl hydrolase 26 family.</text>
</comment>
<name>A0A6B8RN01_9BACL</name>
<dbReference type="Gene3D" id="3.20.20.80">
    <property type="entry name" value="Glycosidases"/>
    <property type="match status" value="1"/>
</dbReference>
<keyword evidence="5" id="KW-0812">Transmembrane</keyword>
<feature type="domain" description="GH26" evidence="6">
    <location>
        <begin position="55"/>
        <end position="348"/>
    </location>
</feature>
<keyword evidence="8" id="KW-1185">Reference proteome</keyword>
<keyword evidence="3 4" id="KW-0326">Glycosidase</keyword>